<dbReference type="OrthoDB" id="2971310at2"/>
<evidence type="ECO:0000313" key="3">
    <source>
        <dbReference type="Proteomes" id="UP000030416"/>
    </source>
</evidence>
<keyword evidence="3" id="KW-1185">Reference proteome</keyword>
<keyword evidence="1" id="KW-0472">Membrane</keyword>
<reference evidence="2 3" key="1">
    <citation type="submission" date="2014-02" db="EMBL/GenBank/DDBJ databases">
        <title>Draft genome sequence of Lysinibacillus manganicus DSM 26584T.</title>
        <authorList>
            <person name="Zhang F."/>
            <person name="Wang G."/>
            <person name="Zhang L."/>
        </authorList>
    </citation>
    <scope>NUCLEOTIDE SEQUENCE [LARGE SCALE GENOMIC DNA]</scope>
    <source>
        <strain evidence="2 3">DSM 26584</strain>
    </source>
</reference>
<protein>
    <submittedName>
        <fullName evidence="2">Uncharacterized protein</fullName>
    </submittedName>
</protein>
<dbReference type="AlphaFoldDB" id="A0A0A3HM56"/>
<keyword evidence="1" id="KW-0812">Transmembrane</keyword>
<evidence type="ECO:0000313" key="2">
    <source>
        <dbReference type="EMBL" id="KGR73656.1"/>
    </source>
</evidence>
<name>A0A0A3HM56_9BACL</name>
<organism evidence="2 3">
    <name type="scientific">Ureibacillus manganicus DSM 26584</name>
    <dbReference type="NCBI Taxonomy" id="1384049"/>
    <lineage>
        <taxon>Bacteria</taxon>
        <taxon>Bacillati</taxon>
        <taxon>Bacillota</taxon>
        <taxon>Bacilli</taxon>
        <taxon>Bacillales</taxon>
        <taxon>Caryophanaceae</taxon>
        <taxon>Ureibacillus</taxon>
    </lineage>
</organism>
<evidence type="ECO:0000256" key="1">
    <source>
        <dbReference type="SAM" id="Phobius"/>
    </source>
</evidence>
<accession>A0A0A3HM56</accession>
<proteinExistence type="predicted"/>
<sequence>MRIIKLSLLVSIIMHLMYFFIIFCWAYLKSHYFESDFPNEYDNVNVLQNEVVFGFIGSPFNIVTSIVVTATIVTLIYVLTKRHDKSENINR</sequence>
<feature type="transmembrane region" description="Helical" evidence="1">
    <location>
        <begin position="51"/>
        <end position="79"/>
    </location>
</feature>
<dbReference type="Proteomes" id="UP000030416">
    <property type="component" value="Unassembled WGS sequence"/>
</dbReference>
<keyword evidence="1" id="KW-1133">Transmembrane helix</keyword>
<feature type="transmembrane region" description="Helical" evidence="1">
    <location>
        <begin position="7"/>
        <end position="28"/>
    </location>
</feature>
<dbReference type="EMBL" id="JPVN01000039">
    <property type="protein sequence ID" value="KGR73656.1"/>
    <property type="molecule type" value="Genomic_DNA"/>
</dbReference>
<comment type="caution">
    <text evidence="2">The sequence shown here is derived from an EMBL/GenBank/DDBJ whole genome shotgun (WGS) entry which is preliminary data.</text>
</comment>
<gene>
    <name evidence="2" type="ORF">CD29_19020</name>
</gene>